<sequence length="37" mass="4438">MYLIAKKLATQNYICMLFLIKRFRMGFLQVLQFPPTV</sequence>
<reference evidence="1" key="1">
    <citation type="submission" date="2014-11" db="EMBL/GenBank/DDBJ databases">
        <authorList>
            <person name="Amaro Gonzalez C."/>
        </authorList>
    </citation>
    <scope>NUCLEOTIDE SEQUENCE</scope>
</reference>
<reference evidence="1" key="2">
    <citation type="journal article" date="2015" name="Fish Shellfish Immunol.">
        <title>Early steps in the European eel (Anguilla anguilla)-Vibrio vulnificus interaction in the gills: Role of the RtxA13 toxin.</title>
        <authorList>
            <person name="Callol A."/>
            <person name="Pajuelo D."/>
            <person name="Ebbesson L."/>
            <person name="Teles M."/>
            <person name="MacKenzie S."/>
            <person name="Amaro C."/>
        </authorList>
    </citation>
    <scope>NUCLEOTIDE SEQUENCE</scope>
</reference>
<name>A0A0E9QZL2_ANGAN</name>
<dbReference type="AlphaFoldDB" id="A0A0E9QZL2"/>
<proteinExistence type="predicted"/>
<accession>A0A0E9QZL2</accession>
<protein>
    <submittedName>
        <fullName evidence="1">Uncharacterized protein</fullName>
    </submittedName>
</protein>
<evidence type="ECO:0000313" key="1">
    <source>
        <dbReference type="EMBL" id="JAH22274.1"/>
    </source>
</evidence>
<organism evidence="1">
    <name type="scientific">Anguilla anguilla</name>
    <name type="common">European freshwater eel</name>
    <name type="synonym">Muraena anguilla</name>
    <dbReference type="NCBI Taxonomy" id="7936"/>
    <lineage>
        <taxon>Eukaryota</taxon>
        <taxon>Metazoa</taxon>
        <taxon>Chordata</taxon>
        <taxon>Craniata</taxon>
        <taxon>Vertebrata</taxon>
        <taxon>Euteleostomi</taxon>
        <taxon>Actinopterygii</taxon>
        <taxon>Neopterygii</taxon>
        <taxon>Teleostei</taxon>
        <taxon>Anguilliformes</taxon>
        <taxon>Anguillidae</taxon>
        <taxon>Anguilla</taxon>
    </lineage>
</organism>
<dbReference type="EMBL" id="GBXM01086303">
    <property type="protein sequence ID" value="JAH22274.1"/>
    <property type="molecule type" value="Transcribed_RNA"/>
</dbReference>